<reference evidence="4" key="1">
    <citation type="submission" date="2014-09" db="EMBL/GenBank/DDBJ databases">
        <authorList>
            <person name="Mudge J."/>
            <person name="Ramaraj T."/>
            <person name="Lindquist I.E."/>
            <person name="Bharti A.K."/>
            <person name="Sundararajan A."/>
            <person name="Cameron C.T."/>
            <person name="Woodward J.E."/>
            <person name="May G.D."/>
            <person name="Brubaker C."/>
            <person name="Broadhvest J."/>
            <person name="Wilkins T.A."/>
        </authorList>
    </citation>
    <scope>NUCLEOTIDE SEQUENCE</scope>
    <source>
        <strain evidence="4">cv. AKA8401</strain>
    </source>
</reference>
<keyword evidence="1" id="KW-0611">Plant defense</keyword>
<dbReference type="InterPro" id="IPR050905">
    <property type="entry name" value="Plant_NBS-LRR"/>
</dbReference>
<proteinExistence type="predicted"/>
<dbReference type="Proteomes" id="UP000032142">
    <property type="component" value="Unassembled WGS sequence"/>
</dbReference>
<dbReference type="InterPro" id="IPR057135">
    <property type="entry name" value="At4g27190-like_LRR"/>
</dbReference>
<evidence type="ECO:0000313" key="3">
    <source>
        <dbReference type="EMBL" id="KHG14266.1"/>
    </source>
</evidence>
<dbReference type="Gene3D" id="3.80.10.10">
    <property type="entry name" value="Ribonuclease Inhibitor"/>
    <property type="match status" value="1"/>
</dbReference>
<evidence type="ECO:0000313" key="4">
    <source>
        <dbReference type="Proteomes" id="UP000032142"/>
    </source>
</evidence>
<dbReference type="AlphaFoldDB" id="A0A0B0NT59"/>
<feature type="domain" description="Disease resistance protein At4g27190-like leucine-rich repeats" evidence="2">
    <location>
        <begin position="11"/>
        <end position="108"/>
    </location>
</feature>
<evidence type="ECO:0000259" key="2">
    <source>
        <dbReference type="Pfam" id="PF23247"/>
    </source>
</evidence>
<dbReference type="EMBL" id="KN401190">
    <property type="protein sequence ID" value="KHG14266.1"/>
    <property type="molecule type" value="Genomic_DNA"/>
</dbReference>
<accession>A0A0B0NT59</accession>
<sequence>MNLKLANIYKQVVFPSLEKLRIQNCDSLEQIIKLQGLIADESQSTSAAQSIMAETETTKFVFPKLTNLKLDKVPRLKSFYSRMHTTQWPSLKRMDIIECPKVHIFTPQCRESQVGISNQQPLFCVNEYNLKDSATTKGIHQRSIS</sequence>
<protein>
    <recommendedName>
        <fullName evidence="2">Disease resistance protein At4g27190-like leucine-rich repeats domain-containing protein</fullName>
    </recommendedName>
</protein>
<dbReference type="PANTHER" id="PTHR33463">
    <property type="entry name" value="NB-ARC DOMAIN-CONTAINING PROTEIN-RELATED"/>
    <property type="match status" value="1"/>
</dbReference>
<dbReference type="PANTHER" id="PTHR33463:SF209">
    <property type="entry name" value="DISEASE RESISTANCE PROTEIN RPS2-LIKE"/>
    <property type="match status" value="1"/>
</dbReference>
<dbReference type="InterPro" id="IPR032675">
    <property type="entry name" value="LRR_dom_sf"/>
</dbReference>
<organism evidence="3 4">
    <name type="scientific">Gossypium arboreum</name>
    <name type="common">Tree cotton</name>
    <name type="synonym">Gossypium nanking</name>
    <dbReference type="NCBI Taxonomy" id="29729"/>
    <lineage>
        <taxon>Eukaryota</taxon>
        <taxon>Viridiplantae</taxon>
        <taxon>Streptophyta</taxon>
        <taxon>Embryophyta</taxon>
        <taxon>Tracheophyta</taxon>
        <taxon>Spermatophyta</taxon>
        <taxon>Magnoliopsida</taxon>
        <taxon>eudicotyledons</taxon>
        <taxon>Gunneridae</taxon>
        <taxon>Pentapetalae</taxon>
        <taxon>rosids</taxon>
        <taxon>malvids</taxon>
        <taxon>Malvales</taxon>
        <taxon>Malvaceae</taxon>
        <taxon>Malvoideae</taxon>
        <taxon>Gossypium</taxon>
    </lineage>
</organism>
<name>A0A0B0NT59_GOSAR</name>
<dbReference type="Pfam" id="PF23247">
    <property type="entry name" value="LRR_RPS2"/>
    <property type="match status" value="1"/>
</dbReference>
<evidence type="ECO:0000256" key="1">
    <source>
        <dbReference type="ARBA" id="ARBA00022821"/>
    </source>
</evidence>
<keyword evidence="4" id="KW-1185">Reference proteome</keyword>
<gene>
    <name evidence="3" type="ORF">F383_16813</name>
</gene>